<gene>
    <name evidence="1" type="ORF">HB770_20755</name>
</gene>
<dbReference type="AlphaFoldDB" id="A0A7G6RL11"/>
<organism evidence="1 2">
    <name type="scientific">Rhizobium leguminosarum bv. viciae</name>
    <dbReference type="NCBI Taxonomy" id="387"/>
    <lineage>
        <taxon>Bacteria</taxon>
        <taxon>Pseudomonadati</taxon>
        <taxon>Pseudomonadota</taxon>
        <taxon>Alphaproteobacteria</taxon>
        <taxon>Hyphomicrobiales</taxon>
        <taxon>Rhizobiaceae</taxon>
        <taxon>Rhizobium/Agrobacterium group</taxon>
        <taxon>Rhizobium</taxon>
    </lineage>
</organism>
<evidence type="ECO:0000313" key="2">
    <source>
        <dbReference type="Proteomes" id="UP000515518"/>
    </source>
</evidence>
<protein>
    <recommendedName>
        <fullName evidence="3">SGNH/GDSL hydrolase family protein</fullName>
    </recommendedName>
</protein>
<name>A0A7G6RL11_RHILV</name>
<dbReference type="EMBL" id="CP050549">
    <property type="protein sequence ID" value="QND42943.1"/>
    <property type="molecule type" value="Genomic_DNA"/>
</dbReference>
<dbReference type="SUPFAM" id="SSF52266">
    <property type="entry name" value="SGNH hydrolase"/>
    <property type="match status" value="1"/>
</dbReference>
<dbReference type="Proteomes" id="UP000515518">
    <property type="component" value="Chromosome"/>
</dbReference>
<evidence type="ECO:0008006" key="3">
    <source>
        <dbReference type="Google" id="ProtNLM"/>
    </source>
</evidence>
<reference evidence="2" key="1">
    <citation type="journal article" date="2020" name="Mol. Plant Microbe">
        <title>Rhizobial microsymbionts of the narrowly endemic Oxytropis species growing in Kamchatka are characterized by significant genetic diversity and possess a set of genes that are associated with T3SS and T6SS secretion systems and can affect the development of symbiosis.</title>
        <authorList>
            <person name="Safronova V."/>
            <person name="Guro P."/>
            <person name="Sazanova A."/>
            <person name="Kuznetsova I."/>
            <person name="Belimov A."/>
            <person name="Yakubov V."/>
            <person name="Chirak E."/>
            <person name="Afonin A."/>
            <person name="Gogolev Y."/>
            <person name="Andronov E."/>
            <person name="Tikhonovich I."/>
        </authorList>
    </citation>
    <scope>NUCLEOTIDE SEQUENCE [LARGE SCALE GENOMIC DNA]</scope>
    <source>
        <strain evidence="2">RCAM0610</strain>
    </source>
</reference>
<accession>A0A7G6RL11</accession>
<proteinExistence type="predicted"/>
<sequence>MAVCDRHPRSARHERYCLSGGASLATIQGYFADIANGARAITGPYGNRLRVHATSIIPRGTFSGAQNTIRTDYNTWLAGGAGGICDKYHDVNAAVSDYNTYPSDTIHPGPTDHANMAAVVAANMVPFLDPYYLF</sequence>
<evidence type="ECO:0000313" key="1">
    <source>
        <dbReference type="EMBL" id="QND42943.1"/>
    </source>
</evidence>